<dbReference type="OrthoDB" id="1929172at2759"/>
<keyword evidence="4 9" id="KW-0732">Signal</keyword>
<evidence type="ECO:0000313" key="11">
    <source>
        <dbReference type="EMBL" id="KAG5188432.1"/>
    </source>
</evidence>
<dbReference type="PROSITE" id="PS50866">
    <property type="entry name" value="GOLD"/>
    <property type="match status" value="1"/>
</dbReference>
<comment type="similarity">
    <text evidence="2 7">Belongs to the EMP24/GP25L family.</text>
</comment>
<evidence type="ECO:0000256" key="3">
    <source>
        <dbReference type="ARBA" id="ARBA00022692"/>
    </source>
</evidence>
<keyword evidence="3 7" id="KW-0812">Transmembrane</keyword>
<dbReference type="EMBL" id="JAFCMP010000069">
    <property type="protein sequence ID" value="KAG5188432.1"/>
    <property type="molecule type" value="Genomic_DNA"/>
</dbReference>
<dbReference type="Pfam" id="PF01105">
    <property type="entry name" value="EMP24_GP25L"/>
    <property type="match status" value="1"/>
</dbReference>
<evidence type="ECO:0000256" key="4">
    <source>
        <dbReference type="ARBA" id="ARBA00022729"/>
    </source>
</evidence>
<evidence type="ECO:0000256" key="9">
    <source>
        <dbReference type="SAM" id="SignalP"/>
    </source>
</evidence>
<proteinExistence type="inferred from homology"/>
<dbReference type="InterPro" id="IPR015720">
    <property type="entry name" value="Emp24-like"/>
</dbReference>
<dbReference type="PANTHER" id="PTHR22811">
    <property type="entry name" value="TRANSMEMBRANE EMP24 DOMAIN-CONTAINING PROTEIN"/>
    <property type="match status" value="1"/>
</dbReference>
<feature type="chain" id="PRO_5032622393" evidence="9">
    <location>
        <begin position="20"/>
        <end position="208"/>
    </location>
</feature>
<dbReference type="GO" id="GO:0016020">
    <property type="term" value="C:membrane"/>
    <property type="evidence" value="ECO:0007669"/>
    <property type="project" value="UniProtKB-SubCell"/>
</dbReference>
<evidence type="ECO:0000256" key="8">
    <source>
        <dbReference type="SAM" id="Phobius"/>
    </source>
</evidence>
<evidence type="ECO:0000313" key="12">
    <source>
        <dbReference type="Proteomes" id="UP000664859"/>
    </source>
</evidence>
<sequence length="208" mass="23318">MRRAVLLAAAAAAVSSIHALQLDVQPGDTRCLGEELGEDTPAKFVFKQAPRNNKPLDFNSKGVYVMVTDPSGKSIFKQMLRGEQDVEFQYTSEGPGLYHICFSSSAHSIQRVDLSVGRHYDSESFVKSIKEEALQPLELLLSRAEDAARAINAEMDLSIQRESELKYTSVNMEWRINAFALFSIVVLLGLSAWQIVFLKKFFRSKKLL</sequence>
<keyword evidence="12" id="KW-1185">Reference proteome</keyword>
<evidence type="ECO:0000256" key="1">
    <source>
        <dbReference type="ARBA" id="ARBA00004479"/>
    </source>
</evidence>
<reference evidence="11" key="1">
    <citation type="submission" date="2021-02" db="EMBL/GenBank/DDBJ databases">
        <title>First Annotated Genome of the Yellow-green Alga Tribonema minus.</title>
        <authorList>
            <person name="Mahan K.M."/>
        </authorList>
    </citation>
    <scope>NUCLEOTIDE SEQUENCE</scope>
    <source>
        <strain evidence="11">UTEX B ZZ1240</strain>
    </source>
</reference>
<gene>
    <name evidence="11" type="ORF">JKP88DRAFT_234227</name>
</gene>
<evidence type="ECO:0000256" key="6">
    <source>
        <dbReference type="ARBA" id="ARBA00023136"/>
    </source>
</evidence>
<comment type="subcellular location">
    <subcellularLocation>
        <location evidence="1 7">Membrane</location>
        <topology evidence="1 7">Single-pass type I membrane protein</topology>
    </subcellularLocation>
</comment>
<name>A0A835Z684_9STRA</name>
<protein>
    <submittedName>
        <fullName evidence="11">Emp24/gp25L/p24 family/GOLD-domain-containing protein</fullName>
    </submittedName>
</protein>
<evidence type="ECO:0000256" key="5">
    <source>
        <dbReference type="ARBA" id="ARBA00022989"/>
    </source>
</evidence>
<evidence type="ECO:0000259" key="10">
    <source>
        <dbReference type="PROSITE" id="PS50866"/>
    </source>
</evidence>
<feature type="signal peptide" evidence="9">
    <location>
        <begin position="1"/>
        <end position="19"/>
    </location>
</feature>
<feature type="transmembrane region" description="Helical" evidence="8">
    <location>
        <begin position="178"/>
        <end position="198"/>
    </location>
</feature>
<dbReference type="AlphaFoldDB" id="A0A835Z684"/>
<accession>A0A835Z684</accession>
<organism evidence="11 12">
    <name type="scientific">Tribonema minus</name>
    <dbReference type="NCBI Taxonomy" id="303371"/>
    <lineage>
        <taxon>Eukaryota</taxon>
        <taxon>Sar</taxon>
        <taxon>Stramenopiles</taxon>
        <taxon>Ochrophyta</taxon>
        <taxon>PX clade</taxon>
        <taxon>Xanthophyceae</taxon>
        <taxon>Tribonematales</taxon>
        <taxon>Tribonemataceae</taxon>
        <taxon>Tribonema</taxon>
    </lineage>
</organism>
<dbReference type="Proteomes" id="UP000664859">
    <property type="component" value="Unassembled WGS sequence"/>
</dbReference>
<dbReference type="InterPro" id="IPR009038">
    <property type="entry name" value="GOLD_dom"/>
</dbReference>
<evidence type="ECO:0000256" key="7">
    <source>
        <dbReference type="RuleBase" id="RU003827"/>
    </source>
</evidence>
<evidence type="ECO:0000256" key="2">
    <source>
        <dbReference type="ARBA" id="ARBA00007104"/>
    </source>
</evidence>
<dbReference type="SMART" id="SM01190">
    <property type="entry name" value="EMP24_GP25L"/>
    <property type="match status" value="1"/>
</dbReference>
<comment type="caution">
    <text evidence="11">The sequence shown here is derived from an EMBL/GenBank/DDBJ whole genome shotgun (WGS) entry which is preliminary data.</text>
</comment>
<keyword evidence="5 8" id="KW-1133">Transmembrane helix</keyword>
<feature type="domain" description="GOLD" evidence="10">
    <location>
        <begin position="29"/>
        <end position="118"/>
    </location>
</feature>
<keyword evidence="6 8" id="KW-0472">Membrane</keyword>